<dbReference type="Pfam" id="PF13289">
    <property type="entry name" value="SIR2_2"/>
    <property type="match status" value="1"/>
</dbReference>
<reference evidence="1 2" key="1">
    <citation type="submission" date="2017-11" db="EMBL/GenBank/DDBJ databases">
        <title>Whole genome sequencing of Psychrobacter pocilloporae S6-60T(=JCM 31058T=LMG 29157T).</title>
        <authorList>
            <person name="Das S.K."/>
        </authorList>
    </citation>
    <scope>NUCLEOTIDE SEQUENCE [LARGE SCALE GENOMIC DNA]</scope>
    <source>
        <strain evidence="1 2">S6-60</strain>
    </source>
</reference>
<comment type="caution">
    <text evidence="1">The sequence shown here is derived from an EMBL/GenBank/DDBJ whole genome shotgun (WGS) entry which is preliminary data.</text>
</comment>
<evidence type="ECO:0000313" key="2">
    <source>
        <dbReference type="Proteomes" id="UP001243298"/>
    </source>
</evidence>
<protein>
    <submittedName>
        <fullName evidence="1">SIR2 family protein</fullName>
    </submittedName>
</protein>
<dbReference type="EMBL" id="PGFT01000001">
    <property type="protein sequence ID" value="MDH4905011.1"/>
    <property type="molecule type" value="Genomic_DNA"/>
</dbReference>
<organism evidence="1 2">
    <name type="scientific">Psychrobacter pocilloporae</name>
    <dbReference type="NCBI Taxonomy" id="1775882"/>
    <lineage>
        <taxon>Bacteria</taxon>
        <taxon>Pseudomonadati</taxon>
        <taxon>Pseudomonadota</taxon>
        <taxon>Gammaproteobacteria</taxon>
        <taxon>Moraxellales</taxon>
        <taxon>Moraxellaceae</taxon>
        <taxon>Psychrobacter</taxon>
    </lineage>
</organism>
<name>A0ABT6IT59_9GAMM</name>
<dbReference type="RefSeq" id="WP_284719417.1">
    <property type="nucleotide sequence ID" value="NZ_PGFT01000001.1"/>
</dbReference>
<accession>A0ABT6IT59</accession>
<evidence type="ECO:0000313" key="1">
    <source>
        <dbReference type="EMBL" id="MDH4905011.1"/>
    </source>
</evidence>
<sequence length="1177" mass="135136">MSIESLPDYPLLKKLAEALWRNETSYQGAAIMVGSGFSRSAASSGDINSKLPLWNDLLKILSEDLGSDPWGDPLQIAEEYSSYFGKQALRDLIEQTVNDPAWIPSDLYGSLLKLPWTEVLTTNWDTLLERAASDIYKPIYSIVNKPEDLSSSRSPRIVKLHGTVQISHNLIFTQEDYRQYPKTHAAFVNLARQIFIENEFCLLGFSGDDPNFLQWVGWVRDHLASHARRIYLVGALDLSPAKRKYLESINVAPIDLSSLVKHLDNHDQRHREATKMFLNALQILKPKDSWDWEPTSITRKTIPENEIGKVHKEHSYAAALLETQLDQLVKDRESYPVWLVCPSNIRWSLQNQITDPFPNSKNLAEMKPDLRSRMLYEIVWRNTITFSVDAIHLAEELLEICDPSQLSGLTSKQQIEIALWLFRSTRWFDDNDYKNINSRVAHILDTVKLTSSEVKNEINYHKAILARESFDYSGLEELVEDIEAIDPSWNMKKASLLAELGRFDEGEFLLKDAFKNLKLQSRNDPTSVYVLSRLAWVSFLLQGADFFNRNDLEVKPNDFDYMDSNPWTYLEHIRKRLSEALDKQAKNNSIEPSFDPGSYTDHSKSLSFSNELHPLLLVEGLTNTVGVPIRWRDVNFVKDIVENLAKLESLENKNRFIYAIRASTSDTTDILKTTLSRINIAKLTEEDLEYLLDQTYKGCIYWLEKIIQTSNKSVHYYFSRLQVFMEALARFVIRAKPDKAIEVFKWGCSIAIIDGIKHFWLSKPYSHLIEYSLLAISDNRKSEIFEDALIFPLATEVNIDNDFGQRWPNPVVKLPPVRNDSLKISSRLDEIINHISPNNEDSVHALIKLFPLIENNYLNANELESIKWKIWGNPANYNFIPKLGILDHALLGLSGDDSQALALVVRKHLFESNDLINIHTLIAIKNLVLNEKHRELPTKKQSNKIFNTLTAWRFTAEDTDVPEFFIDNTEERLAKEVAYTLNHAITPYLGKSNLNEANLNKLLDFYEKTETFEVLSSFIFFSKKFDIAFDTLMKDIREGFYKKDTRKVVSSATALLNWCKLDFNDALKPLISKLIYSINLNRTSGLTSLIYIANELYSLAYLSNENISTLIEVIPIIFDGSAYENVNLASHLAINVTSVRTESIKLARNLLKNYSDSELKRIIEEAKTDPLPEVRFA</sequence>
<dbReference type="Proteomes" id="UP001243298">
    <property type="component" value="Unassembled WGS sequence"/>
</dbReference>
<proteinExistence type="predicted"/>
<gene>
    <name evidence="1" type="ORF">CUR83_08050</name>
</gene>
<keyword evidence="2" id="KW-1185">Reference proteome</keyword>